<reference evidence="3" key="1">
    <citation type="journal article" date="2017" name="Sci. Rep.">
        <title>Determination of the Genome and Primary Transcriptome of Syngas Fermenting Eubacterium limosum ATCC 8486.</title>
        <authorList>
            <person name="Song Y."/>
            <person name="Shin J."/>
            <person name="Jeong Y."/>
            <person name="Jin S."/>
            <person name="Lee J.K."/>
            <person name="Kim D.R."/>
            <person name="Kim S.C."/>
            <person name="Cho S."/>
            <person name="Cho B.K."/>
        </authorList>
    </citation>
    <scope>NUCLEOTIDE SEQUENCE [LARGE SCALE GENOMIC DNA]</scope>
    <source>
        <strain evidence="3">ATCC 8486</strain>
    </source>
</reference>
<dbReference type="AlphaFoldDB" id="A0AAC9W0Y7"/>
<protein>
    <submittedName>
        <fullName evidence="2">Uncharacterized protein</fullName>
    </submittedName>
</protein>
<keyword evidence="1" id="KW-0472">Membrane</keyword>
<dbReference type="Proteomes" id="UP000192391">
    <property type="component" value="Chromosome"/>
</dbReference>
<accession>A0AAC9W0Y7</accession>
<keyword evidence="1" id="KW-1133">Transmembrane helix</keyword>
<dbReference type="RefSeq" id="WP_038351011.1">
    <property type="nucleotide sequence ID" value="NZ_CP019962.1"/>
</dbReference>
<organism evidence="2 3">
    <name type="scientific">Eubacterium limosum</name>
    <dbReference type="NCBI Taxonomy" id="1736"/>
    <lineage>
        <taxon>Bacteria</taxon>
        <taxon>Bacillati</taxon>
        <taxon>Bacillota</taxon>
        <taxon>Clostridia</taxon>
        <taxon>Eubacteriales</taxon>
        <taxon>Eubacteriaceae</taxon>
        <taxon>Eubacterium</taxon>
    </lineage>
</organism>
<evidence type="ECO:0000313" key="3">
    <source>
        <dbReference type="Proteomes" id="UP000192391"/>
    </source>
</evidence>
<dbReference type="EMBL" id="CP019962">
    <property type="protein sequence ID" value="ARD64315.1"/>
    <property type="molecule type" value="Genomic_DNA"/>
</dbReference>
<feature type="transmembrane region" description="Helical" evidence="1">
    <location>
        <begin position="12"/>
        <end position="35"/>
    </location>
</feature>
<keyword evidence="1" id="KW-0812">Transmembrane</keyword>
<gene>
    <name evidence="2" type="ORF">B2M23_01560</name>
</gene>
<name>A0AAC9W0Y7_EUBLI</name>
<dbReference type="KEGG" id="elim:B2M23_01560"/>
<evidence type="ECO:0000313" key="2">
    <source>
        <dbReference type="EMBL" id="ARD64315.1"/>
    </source>
</evidence>
<evidence type="ECO:0000256" key="1">
    <source>
        <dbReference type="SAM" id="Phobius"/>
    </source>
</evidence>
<sequence length="70" mass="7592">MKRRKTIKKNFSPLLAALLVTLMLAVMILMVGLIGRSIKDQLLRSGSLSQGQIVSLAEERCSGGGKHDVL</sequence>
<proteinExistence type="predicted"/>